<dbReference type="CDD" id="cd03801">
    <property type="entry name" value="GT4_PimA-like"/>
    <property type="match status" value="1"/>
</dbReference>
<dbReference type="GO" id="GO:0016757">
    <property type="term" value="F:glycosyltransferase activity"/>
    <property type="evidence" value="ECO:0007669"/>
    <property type="project" value="TreeGrafter"/>
</dbReference>
<evidence type="ECO:0000313" key="1">
    <source>
        <dbReference type="EMBL" id="MXP09226.1"/>
    </source>
</evidence>
<dbReference type="EMBL" id="WTYR01000001">
    <property type="protein sequence ID" value="MXP09226.1"/>
    <property type="molecule type" value="Genomic_DNA"/>
</dbReference>
<accession>A0A6I4U0C5</accession>
<dbReference type="Proteomes" id="UP000429229">
    <property type="component" value="Unassembled WGS sequence"/>
</dbReference>
<evidence type="ECO:0000313" key="2">
    <source>
        <dbReference type="Proteomes" id="UP000429229"/>
    </source>
</evidence>
<keyword evidence="2" id="KW-1185">Reference proteome</keyword>
<dbReference type="AlphaFoldDB" id="A0A6I4U0C5"/>
<name>A0A6I4U0C5_9SPHN</name>
<protein>
    <submittedName>
        <fullName evidence="1">TIGR03087 family PEP-CTERM/XrtA system glycosyltransferase</fullName>
    </submittedName>
</protein>
<dbReference type="OrthoDB" id="9807209at2"/>
<dbReference type="RefSeq" id="WP_160615891.1">
    <property type="nucleotide sequence ID" value="NZ_WTYR01000001.1"/>
</dbReference>
<dbReference type="Pfam" id="PF13692">
    <property type="entry name" value="Glyco_trans_1_4"/>
    <property type="match status" value="1"/>
</dbReference>
<sequence>MGEILFLAHRIPFPPDRGDKIRSHHVLKALAKLAPVHVGCLAESDEDRAHEPELAAIAASHCLATRKGNLPFDGIKALATGRPVSETSFYSRTLQDWVDRTLAEKTIDAIYVFSGQMTAYLPEHLEQKLVIDFVDADSAKFAAYADDGGPMGWVYRREANLVRSMEERFAARADHCLLISAEEAAAFGVGLPSDHTYDLQVIGNGIDAAAFDPAGTESDPLALYHHPRLIFTGQMDYPPNIAAAELLATKILPQVRETVPDATLHIVGRNPTDAVRALESEGVRVWGKVREMRDFLGAADIAVVPLEIARGVQNKVLEAMAMALPCVVSEGAATGIPARNGRDFLVASSAEDTVAAIVALANDTEAALEMGRAARRWTLENASWEAALADLPKLVGMEDAA</sequence>
<dbReference type="NCBIfam" id="TIGR03087">
    <property type="entry name" value="stp1"/>
    <property type="match status" value="1"/>
</dbReference>
<dbReference type="InterPro" id="IPR017521">
    <property type="entry name" value="Sugar_tfrase_PEP-CTERM_Stp1"/>
</dbReference>
<dbReference type="Gene3D" id="3.40.50.2000">
    <property type="entry name" value="Glycogen Phosphorylase B"/>
    <property type="match status" value="2"/>
</dbReference>
<dbReference type="PANTHER" id="PTHR12526:SF600">
    <property type="entry name" value="GLYCOSYL TRANSFERASE GROUP 1"/>
    <property type="match status" value="1"/>
</dbReference>
<keyword evidence="1" id="KW-0808">Transferase</keyword>
<proteinExistence type="predicted"/>
<gene>
    <name evidence="1" type="ORF">GRI68_03435</name>
</gene>
<reference evidence="1 2" key="1">
    <citation type="submission" date="2019-12" db="EMBL/GenBank/DDBJ databases">
        <title>Genomic-based taxomic classification of the family Erythrobacteraceae.</title>
        <authorList>
            <person name="Xu L."/>
        </authorList>
    </citation>
    <scope>NUCLEOTIDE SEQUENCE [LARGE SCALE GENOMIC DNA]</scope>
    <source>
        <strain evidence="1 2">LMG 29519</strain>
    </source>
</reference>
<organism evidence="1 2">
    <name type="scientific">Alteriqipengyuania halimionae</name>
    <dbReference type="NCBI Taxonomy" id="1926630"/>
    <lineage>
        <taxon>Bacteria</taxon>
        <taxon>Pseudomonadati</taxon>
        <taxon>Pseudomonadota</taxon>
        <taxon>Alphaproteobacteria</taxon>
        <taxon>Sphingomonadales</taxon>
        <taxon>Erythrobacteraceae</taxon>
        <taxon>Alteriqipengyuania</taxon>
    </lineage>
</organism>
<dbReference type="SUPFAM" id="SSF53756">
    <property type="entry name" value="UDP-Glycosyltransferase/glycogen phosphorylase"/>
    <property type="match status" value="1"/>
</dbReference>
<comment type="caution">
    <text evidence="1">The sequence shown here is derived from an EMBL/GenBank/DDBJ whole genome shotgun (WGS) entry which is preliminary data.</text>
</comment>
<dbReference type="PANTHER" id="PTHR12526">
    <property type="entry name" value="GLYCOSYLTRANSFERASE"/>
    <property type="match status" value="1"/>
</dbReference>